<dbReference type="InterPro" id="IPR024535">
    <property type="entry name" value="RHGA/B-epi-like_pectate_lyase"/>
</dbReference>
<sequence>MDTREARTESNDSTLSRPSSPMSRRKMLSALGMTGAALLTAGMLTNESRGESVHDSVYGGDDGLDPACCPFTTIAGLRAMTGPIGEPYCYVTDSGCEGPFFYDGSDTASPDNTGLVIVSASGARWKRIHQGEISIAWFGAVGDGATDCTATIQTALDSGLPVWMPPGTYAITGTLRVKANGQLLRGAGRFVTVLKNTANGSPLLHFGDNTDPKTTGYALSCAARDFTLEGNAQSSEGVALLGPQDDVATWGGASRACLLEGVRVSGIGSGPALRVSAWTPTVTGCEFWNSKQGIRIGQQVYSGRFIANYISGHAQEGIYCDVPASKASALLFSGNVVQWCGSAAGMIVLSGGGAWTFQNTYVEVPNAGCNAVWKLSYPGTNVTIDGVHFSSGTGESAIDVVSTDIRLCTVRGMQIFGNVRRGVYITGTLPITTIDSVRQPSGTSSIALIDDQSVRKMTFVNNAPTGIEMAAATIKSLTSTNAITTVDTATGLTQWFVKDGRVYFGGDTSAPNIGVSGTSLNVREGAAEGFLQAAGVLLGADQIGIRYGTGNPEGIVSAPVGSLYLRADGVPGATLYVKESGTGNTGWTAK</sequence>
<reference evidence="3" key="1">
    <citation type="submission" date="2020-09" db="EMBL/GenBank/DDBJ databases">
        <title>A novel bacterium of genus Paenibacillus, isolated from South China Sea.</title>
        <authorList>
            <person name="Huang H."/>
            <person name="Mo K."/>
            <person name="Hu Y."/>
        </authorList>
    </citation>
    <scope>NUCLEOTIDE SEQUENCE</scope>
    <source>
        <strain evidence="3">IB182363</strain>
    </source>
</reference>
<organism evidence="3 4">
    <name type="scientific">Paenibacillus oceani</name>
    <dbReference type="NCBI Taxonomy" id="2772510"/>
    <lineage>
        <taxon>Bacteria</taxon>
        <taxon>Bacillati</taxon>
        <taxon>Bacillota</taxon>
        <taxon>Bacilli</taxon>
        <taxon>Bacillales</taxon>
        <taxon>Paenibacillaceae</taxon>
        <taxon>Paenibacillus</taxon>
    </lineage>
</organism>
<dbReference type="EMBL" id="JACXJA010000009">
    <property type="protein sequence ID" value="MBD2862152.1"/>
    <property type="molecule type" value="Genomic_DNA"/>
</dbReference>
<comment type="caution">
    <text evidence="3">The sequence shown here is derived from an EMBL/GenBank/DDBJ whole genome shotgun (WGS) entry which is preliminary data.</text>
</comment>
<accession>A0A927C8S7</accession>
<evidence type="ECO:0000259" key="2">
    <source>
        <dbReference type="Pfam" id="PF12708"/>
    </source>
</evidence>
<dbReference type="InterPro" id="IPR006626">
    <property type="entry name" value="PbH1"/>
</dbReference>
<dbReference type="Pfam" id="PF12708">
    <property type="entry name" value="Pect-lyase_RHGA_epim"/>
    <property type="match status" value="1"/>
</dbReference>
<evidence type="ECO:0000313" key="3">
    <source>
        <dbReference type="EMBL" id="MBD2862152.1"/>
    </source>
</evidence>
<dbReference type="Proteomes" id="UP000639396">
    <property type="component" value="Unassembled WGS sequence"/>
</dbReference>
<dbReference type="SUPFAM" id="SSF51126">
    <property type="entry name" value="Pectin lyase-like"/>
    <property type="match status" value="1"/>
</dbReference>
<evidence type="ECO:0000256" key="1">
    <source>
        <dbReference type="SAM" id="MobiDB-lite"/>
    </source>
</evidence>
<dbReference type="AlphaFoldDB" id="A0A927C8S7"/>
<dbReference type="RefSeq" id="WP_190926793.1">
    <property type="nucleotide sequence ID" value="NZ_JACXJA010000009.1"/>
</dbReference>
<feature type="compositionally biased region" description="Basic and acidic residues" evidence="1">
    <location>
        <begin position="1"/>
        <end position="10"/>
    </location>
</feature>
<feature type="domain" description="Rhamnogalacturonase A/B/Epimerase-like pectate lyase" evidence="2">
    <location>
        <begin position="135"/>
        <end position="200"/>
    </location>
</feature>
<dbReference type="InterPro" id="IPR012334">
    <property type="entry name" value="Pectin_lyas_fold"/>
</dbReference>
<evidence type="ECO:0000313" key="4">
    <source>
        <dbReference type="Proteomes" id="UP000639396"/>
    </source>
</evidence>
<feature type="compositionally biased region" description="Low complexity" evidence="1">
    <location>
        <begin position="13"/>
        <end position="24"/>
    </location>
</feature>
<dbReference type="Gene3D" id="2.160.20.10">
    <property type="entry name" value="Single-stranded right-handed beta-helix, Pectin lyase-like"/>
    <property type="match status" value="1"/>
</dbReference>
<proteinExistence type="predicted"/>
<dbReference type="InterPro" id="IPR011050">
    <property type="entry name" value="Pectin_lyase_fold/virulence"/>
</dbReference>
<name>A0A927C8S7_9BACL</name>
<keyword evidence="4" id="KW-1185">Reference proteome</keyword>
<gene>
    <name evidence="3" type="ORF">IDH45_09175</name>
</gene>
<protein>
    <recommendedName>
        <fullName evidence="2">Rhamnogalacturonase A/B/Epimerase-like pectate lyase domain-containing protein</fullName>
    </recommendedName>
</protein>
<feature type="region of interest" description="Disordered" evidence="1">
    <location>
        <begin position="1"/>
        <end position="24"/>
    </location>
</feature>
<dbReference type="SMART" id="SM00710">
    <property type="entry name" value="PbH1"/>
    <property type="match status" value="4"/>
</dbReference>